<gene>
    <name evidence="2" type="ORF">SAMN04488065_1954</name>
</gene>
<evidence type="ECO:0000256" key="1">
    <source>
        <dbReference type="SAM" id="Phobius"/>
    </source>
</evidence>
<dbReference type="AlphaFoldDB" id="A0A1H3YMP5"/>
<feature type="transmembrane region" description="Helical" evidence="1">
    <location>
        <begin position="155"/>
        <end position="178"/>
    </location>
</feature>
<dbReference type="PANTHER" id="PTHR21530:SF7">
    <property type="entry name" value="TRAB DOMAIN-CONTAINING PROTEIN"/>
    <property type="match status" value="1"/>
</dbReference>
<proteinExistence type="predicted"/>
<keyword evidence="1" id="KW-0472">Membrane</keyword>
<evidence type="ECO:0000313" key="2">
    <source>
        <dbReference type="EMBL" id="SEA12252.1"/>
    </source>
</evidence>
<sequence>MSDPATSTGREGSVRVVGTAHVSADSVREVEEVIDAERPDVVAVELDEGRYRQMQGETPDDIEPGDLLRGNTVFQFLAYWMLSYVQSRLGDRFDIEPGADMLAAVETAEELGIDVALVDRDIQTTIQRFWSRMGLLEKLKLVGGLAFGLTDARGIGIALGVFVGIIAGPLLGLFGSSVGLSTFVLTRVTGGVAVAFGVGLFVHTVADAFGVRDPDRRIVVAVGAALAAGLVGGVGLGLADGFVASLGTFVVRVVGSLTLGIVGGVTVGLLAGTVAAALGYGTASEDEFEELDVDELTDADVVSVMMEEFRAFSPEGARALIDERDAYIAHELVRLRSSGADVVAIVGAGHREGIEAYLEAPETLPPWESLVGTDSGGGGIPWLKLVGVLLSVGFVVFFVLLAMAGVRDTFLLRLFAAWFVVNGVFAAGLARLAGARWDSTLVGGLVAWMTSVNPLLAPGWFTGYVELRHTAVNVADIGRLNELLSDEETPIRTLVGQMFDVPLFRLIMIVALTNVGSMIASLLFAAYILPQFATEVGGIDGVSRLMIEGARNSAELLWRTLA</sequence>
<keyword evidence="3" id="KW-1185">Reference proteome</keyword>
<feature type="transmembrane region" description="Helical" evidence="1">
    <location>
        <begin position="410"/>
        <end position="429"/>
    </location>
</feature>
<dbReference type="CDD" id="cd14726">
    <property type="entry name" value="TraB_PrgY-like"/>
    <property type="match status" value="1"/>
</dbReference>
<feature type="transmembrane region" description="Helical" evidence="1">
    <location>
        <begin position="184"/>
        <end position="206"/>
    </location>
</feature>
<feature type="transmembrane region" description="Helical" evidence="1">
    <location>
        <begin position="259"/>
        <end position="280"/>
    </location>
</feature>
<accession>A0A1H3YMP5</accession>
<dbReference type="EMBL" id="FNQT01000002">
    <property type="protein sequence ID" value="SEA12252.1"/>
    <property type="molecule type" value="Genomic_DNA"/>
</dbReference>
<keyword evidence="1" id="KW-0812">Transmembrane</keyword>
<keyword evidence="1" id="KW-1133">Transmembrane helix</keyword>
<dbReference type="InterPro" id="IPR002816">
    <property type="entry name" value="TraB/PrgY/GumN_fam"/>
</dbReference>
<dbReference type="InterPro" id="IPR046345">
    <property type="entry name" value="TraB_PrgY-like"/>
</dbReference>
<reference evidence="2 3" key="1">
    <citation type="submission" date="2016-10" db="EMBL/GenBank/DDBJ databases">
        <authorList>
            <person name="de Groot N.N."/>
        </authorList>
    </citation>
    <scope>NUCLEOTIDE SEQUENCE [LARGE SCALE GENOMIC DNA]</scope>
    <source>
        <strain evidence="2 3">CGMCC 1.8712</strain>
    </source>
</reference>
<dbReference type="Proteomes" id="UP000236755">
    <property type="component" value="Unassembled WGS sequence"/>
</dbReference>
<name>A0A1H3YMP5_9EURY</name>
<feature type="transmembrane region" description="Helical" evidence="1">
    <location>
        <begin position="218"/>
        <end position="239"/>
    </location>
</feature>
<feature type="transmembrane region" description="Helical" evidence="1">
    <location>
        <begin position="385"/>
        <end position="404"/>
    </location>
</feature>
<dbReference type="RefSeq" id="WP_092634367.1">
    <property type="nucleotide sequence ID" value="NZ_FNQT01000002.1"/>
</dbReference>
<protein>
    <submittedName>
        <fullName evidence="2">TraB family protein</fullName>
    </submittedName>
</protein>
<feature type="transmembrane region" description="Helical" evidence="1">
    <location>
        <begin position="503"/>
        <end position="529"/>
    </location>
</feature>
<dbReference type="OrthoDB" id="185689at2157"/>
<dbReference type="PANTHER" id="PTHR21530">
    <property type="entry name" value="PHEROMONE SHUTDOWN PROTEIN"/>
    <property type="match status" value="1"/>
</dbReference>
<evidence type="ECO:0000313" key="3">
    <source>
        <dbReference type="Proteomes" id="UP000236755"/>
    </source>
</evidence>
<dbReference type="Pfam" id="PF01963">
    <property type="entry name" value="TraB_PrgY_gumN"/>
    <property type="match status" value="2"/>
</dbReference>
<dbReference type="STRING" id="555874.SAMN04488065_1954"/>
<feature type="transmembrane region" description="Helical" evidence="1">
    <location>
        <begin position="441"/>
        <end position="461"/>
    </location>
</feature>
<organism evidence="2 3">
    <name type="scientific">Haloplanus vescus</name>
    <dbReference type="NCBI Taxonomy" id="555874"/>
    <lineage>
        <taxon>Archaea</taxon>
        <taxon>Methanobacteriati</taxon>
        <taxon>Methanobacteriota</taxon>
        <taxon>Stenosarchaea group</taxon>
        <taxon>Halobacteria</taxon>
        <taxon>Halobacteriales</taxon>
        <taxon>Haloferacaceae</taxon>
        <taxon>Haloplanus</taxon>
    </lineage>
</organism>